<dbReference type="AlphaFoldDB" id="A0A1M7M7F9"/>
<evidence type="ECO:0000259" key="2">
    <source>
        <dbReference type="Pfam" id="PF00975"/>
    </source>
</evidence>
<dbReference type="Proteomes" id="UP000184394">
    <property type="component" value="Unassembled WGS sequence"/>
</dbReference>
<gene>
    <name evidence="3" type="ORF">SAMN04487860_11943</name>
</gene>
<accession>A0A1M7M7F9</accession>
<dbReference type="PANTHER" id="PTHR11487">
    <property type="entry name" value="THIOESTERASE"/>
    <property type="match status" value="1"/>
</dbReference>
<dbReference type="InterPro" id="IPR001031">
    <property type="entry name" value="Thioesterase"/>
</dbReference>
<dbReference type="SUPFAM" id="SSF53474">
    <property type="entry name" value="alpha/beta-Hydrolases"/>
    <property type="match status" value="1"/>
</dbReference>
<dbReference type="InterPro" id="IPR029058">
    <property type="entry name" value="AB_hydrolase_fold"/>
</dbReference>
<protein>
    <submittedName>
        <fullName evidence="3">Surfactin synthase thioesterase subunit</fullName>
    </submittedName>
</protein>
<dbReference type="Pfam" id="PF00975">
    <property type="entry name" value="Thioesterase"/>
    <property type="match status" value="1"/>
</dbReference>
<sequence>MVLFFFPHAGGSAKSYSSFKRFLPKDMTVIPMELSGRFTRPSEPLLDNIHDCVADLIEKHSEDIKGEYALFGHSMGTVLVTEFVKQTKAKGLPQPCHIFLSGKNPPDEDVHCFENVNTASDEEIVSFFSANALSSNAPVADEELMRILNRILCTDVRMAESYSASPDEVKFDCDITVFYGTEDPLMKNVDMSSWSRFTEGKCRLYPFAGNHFYFQQHKEEICSIIKKQLAE</sequence>
<dbReference type="PANTHER" id="PTHR11487:SF0">
    <property type="entry name" value="S-ACYL FATTY ACID SYNTHASE THIOESTERASE, MEDIUM CHAIN"/>
    <property type="match status" value="1"/>
</dbReference>
<dbReference type="InterPro" id="IPR012223">
    <property type="entry name" value="TEII"/>
</dbReference>
<reference evidence="3 4" key="1">
    <citation type="submission" date="2016-11" db="EMBL/GenBank/DDBJ databases">
        <authorList>
            <person name="Jaros S."/>
            <person name="Januszkiewicz K."/>
            <person name="Wedrychowicz H."/>
        </authorList>
    </citation>
    <scope>NUCLEOTIDE SEQUENCE [LARGE SCALE GENOMIC DNA]</scope>
    <source>
        <strain evidence="3 4">Y1</strain>
    </source>
</reference>
<dbReference type="RefSeq" id="WP_072952299.1">
    <property type="nucleotide sequence ID" value="NZ_FRCT01000019.1"/>
</dbReference>
<dbReference type="OrthoDB" id="2213423at2"/>
<name>A0A1M7M7F9_RUMFL</name>
<proteinExistence type="inferred from homology"/>
<organism evidence="3 4">
    <name type="scientific">Ruminococcus flavefaciens</name>
    <dbReference type="NCBI Taxonomy" id="1265"/>
    <lineage>
        <taxon>Bacteria</taxon>
        <taxon>Bacillati</taxon>
        <taxon>Bacillota</taxon>
        <taxon>Clostridia</taxon>
        <taxon>Eubacteriales</taxon>
        <taxon>Oscillospiraceae</taxon>
        <taxon>Ruminococcus</taxon>
    </lineage>
</organism>
<dbReference type="EMBL" id="FRCT01000019">
    <property type="protein sequence ID" value="SHM86591.1"/>
    <property type="molecule type" value="Genomic_DNA"/>
</dbReference>
<evidence type="ECO:0000313" key="4">
    <source>
        <dbReference type="Proteomes" id="UP000184394"/>
    </source>
</evidence>
<feature type="domain" description="Thioesterase" evidence="2">
    <location>
        <begin position="3"/>
        <end position="228"/>
    </location>
</feature>
<evidence type="ECO:0000313" key="3">
    <source>
        <dbReference type="EMBL" id="SHM86591.1"/>
    </source>
</evidence>
<comment type="similarity">
    <text evidence="1">Belongs to the thioesterase family.</text>
</comment>
<dbReference type="Gene3D" id="3.40.50.1820">
    <property type="entry name" value="alpha/beta hydrolase"/>
    <property type="match status" value="1"/>
</dbReference>
<evidence type="ECO:0000256" key="1">
    <source>
        <dbReference type="ARBA" id="ARBA00007169"/>
    </source>
</evidence>
<dbReference type="GO" id="GO:0008610">
    <property type="term" value="P:lipid biosynthetic process"/>
    <property type="evidence" value="ECO:0007669"/>
    <property type="project" value="TreeGrafter"/>
</dbReference>